<name>A0A0D0BAH0_9AGAR</name>
<gene>
    <name evidence="1" type="ORF">GYMLUDRAFT_59413</name>
</gene>
<reference evidence="1 2" key="1">
    <citation type="submission" date="2014-04" db="EMBL/GenBank/DDBJ databases">
        <title>Evolutionary Origins and Diversification of the Mycorrhizal Mutualists.</title>
        <authorList>
            <consortium name="DOE Joint Genome Institute"/>
            <consortium name="Mycorrhizal Genomics Consortium"/>
            <person name="Kohler A."/>
            <person name="Kuo A."/>
            <person name="Nagy L.G."/>
            <person name="Floudas D."/>
            <person name="Copeland A."/>
            <person name="Barry K.W."/>
            <person name="Cichocki N."/>
            <person name="Veneault-Fourrey C."/>
            <person name="LaButti K."/>
            <person name="Lindquist E.A."/>
            <person name="Lipzen A."/>
            <person name="Lundell T."/>
            <person name="Morin E."/>
            <person name="Murat C."/>
            <person name="Riley R."/>
            <person name="Ohm R."/>
            <person name="Sun H."/>
            <person name="Tunlid A."/>
            <person name="Henrissat B."/>
            <person name="Grigoriev I.V."/>
            <person name="Hibbett D.S."/>
            <person name="Martin F."/>
        </authorList>
    </citation>
    <scope>NUCLEOTIDE SEQUENCE [LARGE SCALE GENOMIC DNA]</scope>
    <source>
        <strain evidence="1 2">FD-317 M1</strain>
    </source>
</reference>
<dbReference type="EMBL" id="KN834774">
    <property type="protein sequence ID" value="KIK60700.1"/>
    <property type="molecule type" value="Genomic_DNA"/>
</dbReference>
<proteinExistence type="predicted"/>
<dbReference type="Proteomes" id="UP000053593">
    <property type="component" value="Unassembled WGS sequence"/>
</dbReference>
<keyword evidence="2" id="KW-1185">Reference proteome</keyword>
<accession>A0A0D0BAH0</accession>
<evidence type="ECO:0000313" key="1">
    <source>
        <dbReference type="EMBL" id="KIK60700.1"/>
    </source>
</evidence>
<organism evidence="1 2">
    <name type="scientific">Collybiopsis luxurians FD-317 M1</name>
    <dbReference type="NCBI Taxonomy" id="944289"/>
    <lineage>
        <taxon>Eukaryota</taxon>
        <taxon>Fungi</taxon>
        <taxon>Dikarya</taxon>
        <taxon>Basidiomycota</taxon>
        <taxon>Agaricomycotina</taxon>
        <taxon>Agaricomycetes</taxon>
        <taxon>Agaricomycetidae</taxon>
        <taxon>Agaricales</taxon>
        <taxon>Marasmiineae</taxon>
        <taxon>Omphalotaceae</taxon>
        <taxon>Collybiopsis</taxon>
        <taxon>Collybiopsis luxurians</taxon>
    </lineage>
</organism>
<sequence>MAFDAVARSRVVHLALICRLFWNICSLISTKKIIHFSIALSLRLDLAMLVKDLHLILPDNNSSMQTPLQLKAIDVVHPILSACTLSLLILDVPFYSYTHLSQTLTVESFANICNLSTDCLFFQQYSAAVFLAICHLQIQLFPPFLLSSLSLDLSFATMITHLCITFPKYVRPSALHKGVLRSHGIFMTRQFAPPLSLQLLLLESLDKYCLPVSLDLLNSSQLGSDVVLVKVLDIVTVVEERYILDANNREDMDDMWRRAERFIADRLLLSDILRRNA</sequence>
<protein>
    <submittedName>
        <fullName evidence="1">Uncharacterized protein</fullName>
    </submittedName>
</protein>
<dbReference type="AlphaFoldDB" id="A0A0D0BAH0"/>
<evidence type="ECO:0000313" key="2">
    <source>
        <dbReference type="Proteomes" id="UP000053593"/>
    </source>
</evidence>
<dbReference type="HOGENOM" id="CLU_1004934_0_0_1"/>